<dbReference type="EnsemblMetazoa" id="AMEM005587-RA">
    <property type="protein sequence ID" value="AMEM005587-PA"/>
    <property type="gene ID" value="AMEM005587"/>
</dbReference>
<evidence type="ECO:0000256" key="10">
    <source>
        <dbReference type="SAM" id="MobiDB-lite"/>
    </source>
</evidence>
<dbReference type="PANTHER" id="PTHR47772:SF13">
    <property type="entry name" value="GASTRULA ZINC FINGER PROTEIN XLCGF49.1-LIKE-RELATED"/>
    <property type="match status" value="1"/>
</dbReference>
<dbReference type="GO" id="GO:0048598">
    <property type="term" value="P:embryonic morphogenesis"/>
    <property type="evidence" value="ECO:0007669"/>
    <property type="project" value="UniProtKB-ARBA"/>
</dbReference>
<evidence type="ECO:0000256" key="5">
    <source>
        <dbReference type="ARBA" id="ARBA00022833"/>
    </source>
</evidence>
<feature type="compositionally biased region" description="Low complexity" evidence="10">
    <location>
        <begin position="277"/>
        <end position="291"/>
    </location>
</feature>
<evidence type="ECO:0000256" key="7">
    <source>
        <dbReference type="ARBA" id="ARBA00023163"/>
    </source>
</evidence>
<feature type="compositionally biased region" description="Low complexity" evidence="10">
    <location>
        <begin position="171"/>
        <end position="202"/>
    </location>
</feature>
<feature type="region of interest" description="Disordered" evidence="10">
    <location>
        <begin position="469"/>
        <end position="494"/>
    </location>
</feature>
<proteinExistence type="predicted"/>
<feature type="domain" description="C2H2-type" evidence="11">
    <location>
        <begin position="331"/>
        <end position="358"/>
    </location>
</feature>
<feature type="domain" description="C2H2-type" evidence="11">
    <location>
        <begin position="387"/>
        <end position="414"/>
    </location>
</feature>
<evidence type="ECO:0000256" key="4">
    <source>
        <dbReference type="ARBA" id="ARBA00022771"/>
    </source>
</evidence>
<keyword evidence="6" id="KW-0805">Transcription regulation</keyword>
<reference evidence="12" key="1">
    <citation type="submission" date="2020-05" db="UniProtKB">
        <authorList>
            <consortium name="EnsemblMetazoa"/>
        </authorList>
    </citation>
    <scope>IDENTIFICATION</scope>
    <source>
        <strain evidence="12">MAF</strain>
    </source>
</reference>
<accession>A0A182UXZ4</accession>
<keyword evidence="4 9" id="KW-0863">Zinc-finger</keyword>
<name>A0A182UXZ4_ANOME</name>
<dbReference type="InterPro" id="IPR036236">
    <property type="entry name" value="Znf_C2H2_sf"/>
</dbReference>
<evidence type="ECO:0000256" key="3">
    <source>
        <dbReference type="ARBA" id="ARBA00022737"/>
    </source>
</evidence>
<organism evidence="12 13">
    <name type="scientific">Anopheles merus</name>
    <name type="common">Mosquito</name>
    <dbReference type="NCBI Taxonomy" id="30066"/>
    <lineage>
        <taxon>Eukaryota</taxon>
        <taxon>Metazoa</taxon>
        <taxon>Ecdysozoa</taxon>
        <taxon>Arthropoda</taxon>
        <taxon>Hexapoda</taxon>
        <taxon>Insecta</taxon>
        <taxon>Pterygota</taxon>
        <taxon>Neoptera</taxon>
        <taxon>Endopterygota</taxon>
        <taxon>Diptera</taxon>
        <taxon>Nematocera</taxon>
        <taxon>Culicoidea</taxon>
        <taxon>Culicidae</taxon>
        <taxon>Anophelinae</taxon>
        <taxon>Anopheles</taxon>
    </lineage>
</organism>
<keyword evidence="5" id="KW-0862">Zinc</keyword>
<dbReference type="GO" id="GO:0005634">
    <property type="term" value="C:nucleus"/>
    <property type="evidence" value="ECO:0007669"/>
    <property type="project" value="UniProtKB-SubCell"/>
</dbReference>
<feature type="domain" description="C2H2-type" evidence="11">
    <location>
        <begin position="415"/>
        <end position="442"/>
    </location>
</feature>
<keyword evidence="2" id="KW-0479">Metal-binding</keyword>
<dbReference type="AlphaFoldDB" id="A0A182UXZ4"/>
<dbReference type="InterPro" id="IPR013087">
    <property type="entry name" value="Znf_C2H2_type"/>
</dbReference>
<evidence type="ECO:0000259" key="11">
    <source>
        <dbReference type="PROSITE" id="PS50157"/>
    </source>
</evidence>
<dbReference type="STRING" id="30066.A0A182UXZ4"/>
<protein>
    <recommendedName>
        <fullName evidence="11">C2H2-type domain-containing protein</fullName>
    </recommendedName>
</protein>
<keyword evidence="7" id="KW-0804">Transcription</keyword>
<keyword evidence="13" id="KW-1185">Reference proteome</keyword>
<dbReference type="GO" id="GO:0048729">
    <property type="term" value="P:tissue morphogenesis"/>
    <property type="evidence" value="ECO:0007669"/>
    <property type="project" value="UniProtKB-ARBA"/>
</dbReference>
<dbReference type="PANTHER" id="PTHR47772">
    <property type="entry name" value="ZINC FINGER PROTEIN 200"/>
    <property type="match status" value="1"/>
</dbReference>
<dbReference type="PROSITE" id="PS50157">
    <property type="entry name" value="ZINC_FINGER_C2H2_2"/>
    <property type="match status" value="4"/>
</dbReference>
<feature type="region of interest" description="Disordered" evidence="10">
    <location>
        <begin position="156"/>
        <end position="291"/>
    </location>
</feature>
<dbReference type="PROSITE" id="PS00028">
    <property type="entry name" value="ZINC_FINGER_C2H2_1"/>
    <property type="match status" value="4"/>
</dbReference>
<keyword evidence="3" id="KW-0677">Repeat</keyword>
<dbReference type="VEuPathDB" id="VectorBase:AMEM005587"/>
<dbReference type="GO" id="GO:0000122">
    <property type="term" value="P:negative regulation of transcription by RNA polymerase II"/>
    <property type="evidence" value="ECO:0007669"/>
    <property type="project" value="UniProtKB-ARBA"/>
</dbReference>
<feature type="compositionally biased region" description="Basic residues" evidence="10">
    <location>
        <begin position="217"/>
        <end position="226"/>
    </location>
</feature>
<keyword evidence="8" id="KW-0539">Nucleus</keyword>
<evidence type="ECO:0000256" key="6">
    <source>
        <dbReference type="ARBA" id="ARBA00023015"/>
    </source>
</evidence>
<dbReference type="InterPro" id="IPR050636">
    <property type="entry name" value="C2H2-ZF_domain-containing"/>
</dbReference>
<feature type="compositionally biased region" description="Polar residues" evidence="10">
    <location>
        <begin position="203"/>
        <end position="212"/>
    </location>
</feature>
<evidence type="ECO:0000256" key="1">
    <source>
        <dbReference type="ARBA" id="ARBA00004123"/>
    </source>
</evidence>
<dbReference type="GO" id="GO:0045595">
    <property type="term" value="P:regulation of cell differentiation"/>
    <property type="evidence" value="ECO:0007669"/>
    <property type="project" value="UniProtKB-ARBA"/>
</dbReference>
<comment type="subcellular location">
    <subcellularLocation>
        <location evidence="1">Nucleus</location>
    </subcellularLocation>
</comment>
<dbReference type="Proteomes" id="UP000075903">
    <property type="component" value="Unassembled WGS sequence"/>
</dbReference>
<dbReference type="SUPFAM" id="SSF57667">
    <property type="entry name" value="beta-beta-alpha zinc fingers"/>
    <property type="match status" value="3"/>
</dbReference>
<evidence type="ECO:0000256" key="9">
    <source>
        <dbReference type="PROSITE-ProRule" id="PRU00042"/>
    </source>
</evidence>
<evidence type="ECO:0000256" key="8">
    <source>
        <dbReference type="ARBA" id="ARBA00023242"/>
    </source>
</evidence>
<sequence length="626" mass="67506">MSNLSTAGSATEPCCQPLATETYTGNGATTDLASDKAVMALSLLQDAQTARGLDAVRTLQGMNRDEERSLSVSPPLTGQRQQHHLAMSFQHTPSLYGGFHPATASAMGMLAPQLLAANQTAAALMAAGLPMSLRASLATGLFPPHAALFGAWAPPTPTSNNSSPPPPQSPISPALSHKSSKSLKLSVAAANNNNNSSSTNNNHIVSTTSEIVPQTKKLTKRKHQASLRKELSAAAAQHHQHQHHHHHLQHLMRSPSHSHHLSMPVDIPVSPGPISPPTSGSSPQSNGSVELPATITTTTGAAGAAAGINNSSSSTSCSSVASRDPSRDKVFTCKICSRSFGYKHVLQNHERTHTGEKPFECPECHKRFTRDHHLKTHMRLHTGEKPYSCTHCDRQFVQVANLRRHLRVHTGEKPYECEMCDQKFSDSNQLKAHMLSHSGQKPFHCDRCNSSYRRRHHLLHHKCGLPSPPTPAVSPAASGDQLSDHAKSVCGGSESSDLSLDRLTKIPTPPGMLLHHKFPGLTLPLSFGPLPAGDGAKADAASAMDLRATSRSRTPQQIVHIKSELPEQTEPEDLSMHSPRSPVSMEELDELDDAATLYLKQRQQLLQQQNGNATGWSCKAEHSREA</sequence>
<evidence type="ECO:0000256" key="2">
    <source>
        <dbReference type="ARBA" id="ARBA00022723"/>
    </source>
</evidence>
<dbReference type="GO" id="GO:0008270">
    <property type="term" value="F:zinc ion binding"/>
    <property type="evidence" value="ECO:0007669"/>
    <property type="project" value="UniProtKB-KW"/>
</dbReference>
<evidence type="ECO:0000313" key="12">
    <source>
        <dbReference type="EnsemblMetazoa" id="AMEM005587-PA"/>
    </source>
</evidence>
<dbReference type="Pfam" id="PF00096">
    <property type="entry name" value="zf-C2H2"/>
    <property type="match status" value="4"/>
</dbReference>
<dbReference type="SMART" id="SM00355">
    <property type="entry name" value="ZnF_C2H2"/>
    <property type="match status" value="4"/>
</dbReference>
<dbReference type="Gene3D" id="3.30.160.60">
    <property type="entry name" value="Classic Zinc Finger"/>
    <property type="match status" value="4"/>
</dbReference>
<feature type="region of interest" description="Disordered" evidence="10">
    <location>
        <begin position="562"/>
        <end position="582"/>
    </location>
</feature>
<feature type="compositionally biased region" description="Basic residues" evidence="10">
    <location>
        <begin position="238"/>
        <end position="260"/>
    </location>
</feature>
<feature type="domain" description="C2H2-type" evidence="11">
    <location>
        <begin position="359"/>
        <end position="386"/>
    </location>
</feature>
<dbReference type="VEuPathDB" id="VectorBase:AMEM21_009566"/>
<evidence type="ECO:0000313" key="13">
    <source>
        <dbReference type="Proteomes" id="UP000075903"/>
    </source>
</evidence>